<gene>
    <name evidence="13" type="ORF">METZ01_LOCUS292656</name>
</gene>
<keyword evidence="7" id="KW-0479">Metal-binding</keyword>
<keyword evidence="11" id="KW-0119">Carbohydrate metabolism</keyword>
<dbReference type="Gene3D" id="3.40.50.1000">
    <property type="entry name" value="HAD superfamily/HAD-like"/>
    <property type="match status" value="1"/>
</dbReference>
<organism evidence="13">
    <name type="scientific">marine metagenome</name>
    <dbReference type="NCBI Taxonomy" id="408172"/>
    <lineage>
        <taxon>unclassified sequences</taxon>
        <taxon>metagenomes</taxon>
        <taxon>ecological metagenomes</taxon>
    </lineage>
</organism>
<proteinExistence type="inferred from homology"/>
<protein>
    <recommendedName>
        <fullName evidence="12">D,D-heptose 1,7-bisphosphate phosphatase</fullName>
    </recommendedName>
</protein>
<dbReference type="NCBIfam" id="NF006506">
    <property type="entry name" value="PRK08942.1"/>
    <property type="match status" value="1"/>
</dbReference>
<accession>A0A382LXL0</accession>
<evidence type="ECO:0000256" key="8">
    <source>
        <dbReference type="ARBA" id="ARBA00022801"/>
    </source>
</evidence>
<comment type="similarity">
    <text evidence="4">Belongs to the GmhB family.</text>
</comment>
<evidence type="ECO:0000256" key="12">
    <source>
        <dbReference type="ARBA" id="ARBA00031828"/>
    </source>
</evidence>
<evidence type="ECO:0000256" key="11">
    <source>
        <dbReference type="ARBA" id="ARBA00023277"/>
    </source>
</evidence>
<dbReference type="PANTHER" id="PTHR42891:SF1">
    <property type="entry name" value="D-GLYCERO-BETA-D-MANNO-HEPTOSE-1,7-BISPHOSPHATE 7-PHOSPHATASE"/>
    <property type="match status" value="1"/>
</dbReference>
<reference evidence="13" key="1">
    <citation type="submission" date="2018-05" db="EMBL/GenBank/DDBJ databases">
        <authorList>
            <person name="Lanie J.A."/>
            <person name="Ng W.-L."/>
            <person name="Kazmierczak K.M."/>
            <person name="Andrzejewski T.M."/>
            <person name="Davidsen T.M."/>
            <person name="Wayne K.J."/>
            <person name="Tettelin H."/>
            <person name="Glass J.I."/>
            <person name="Rusch D."/>
            <person name="Podicherti R."/>
            <person name="Tsui H.-C.T."/>
            <person name="Winkler M.E."/>
        </authorList>
    </citation>
    <scope>NUCLEOTIDE SEQUENCE</scope>
</reference>
<evidence type="ECO:0000256" key="10">
    <source>
        <dbReference type="ARBA" id="ARBA00022842"/>
    </source>
</evidence>
<dbReference type="GO" id="GO:0016791">
    <property type="term" value="F:phosphatase activity"/>
    <property type="evidence" value="ECO:0007669"/>
    <property type="project" value="InterPro"/>
</dbReference>
<evidence type="ECO:0000256" key="7">
    <source>
        <dbReference type="ARBA" id="ARBA00022723"/>
    </source>
</evidence>
<evidence type="ECO:0000256" key="2">
    <source>
        <dbReference type="ARBA" id="ARBA00001947"/>
    </source>
</evidence>
<dbReference type="PANTHER" id="PTHR42891">
    <property type="entry name" value="D-GLYCERO-BETA-D-MANNO-HEPTOSE-1,7-BISPHOSPHATE 7-PHOSPHATASE"/>
    <property type="match status" value="1"/>
</dbReference>
<keyword evidence="6" id="KW-0963">Cytoplasm</keyword>
<comment type="subcellular location">
    <subcellularLocation>
        <location evidence="3">Cytoplasm</location>
    </subcellularLocation>
</comment>
<evidence type="ECO:0000256" key="4">
    <source>
        <dbReference type="ARBA" id="ARBA00005628"/>
    </source>
</evidence>
<evidence type="ECO:0000256" key="3">
    <source>
        <dbReference type="ARBA" id="ARBA00004496"/>
    </source>
</evidence>
<dbReference type="InterPro" id="IPR004446">
    <property type="entry name" value="Heptose_bisP_phosphatase"/>
</dbReference>
<dbReference type="CDD" id="cd07503">
    <property type="entry name" value="HAD_HisB-N"/>
    <property type="match status" value="1"/>
</dbReference>
<comment type="cofactor">
    <cofactor evidence="1">
        <name>Mg(2+)</name>
        <dbReference type="ChEBI" id="CHEBI:18420"/>
    </cofactor>
</comment>
<dbReference type="Pfam" id="PF13242">
    <property type="entry name" value="Hydrolase_like"/>
    <property type="match status" value="1"/>
</dbReference>
<dbReference type="GO" id="GO:0046872">
    <property type="term" value="F:metal ion binding"/>
    <property type="evidence" value="ECO:0007669"/>
    <property type="project" value="UniProtKB-KW"/>
</dbReference>
<dbReference type="GO" id="GO:0005737">
    <property type="term" value="C:cytoplasm"/>
    <property type="evidence" value="ECO:0007669"/>
    <property type="project" value="UniProtKB-SubCell"/>
</dbReference>
<dbReference type="InterPro" id="IPR023214">
    <property type="entry name" value="HAD_sf"/>
</dbReference>
<keyword evidence="8" id="KW-0378">Hydrolase</keyword>
<comment type="subunit">
    <text evidence="5">Monomer.</text>
</comment>
<dbReference type="FunFam" id="3.40.50.1000:FF:000168">
    <property type="entry name" value="D,D-heptose 1,7-bisphosphate phosphatase"/>
    <property type="match status" value="1"/>
</dbReference>
<dbReference type="EMBL" id="UINC01089048">
    <property type="protein sequence ID" value="SVC39802.1"/>
    <property type="molecule type" value="Genomic_DNA"/>
</dbReference>
<evidence type="ECO:0000256" key="6">
    <source>
        <dbReference type="ARBA" id="ARBA00022490"/>
    </source>
</evidence>
<dbReference type="AlphaFoldDB" id="A0A382LXL0"/>
<dbReference type="InterPro" id="IPR036412">
    <property type="entry name" value="HAD-like_sf"/>
</dbReference>
<keyword evidence="10" id="KW-0460">Magnesium</keyword>
<dbReference type="GO" id="GO:0005975">
    <property type="term" value="P:carbohydrate metabolic process"/>
    <property type="evidence" value="ECO:0007669"/>
    <property type="project" value="InterPro"/>
</dbReference>
<evidence type="ECO:0000256" key="1">
    <source>
        <dbReference type="ARBA" id="ARBA00001946"/>
    </source>
</evidence>
<dbReference type="NCBIfam" id="TIGR01656">
    <property type="entry name" value="Histidinol-ppas"/>
    <property type="match status" value="1"/>
</dbReference>
<name>A0A382LXL0_9ZZZZ</name>
<comment type="cofactor">
    <cofactor evidence="2">
        <name>Zn(2+)</name>
        <dbReference type="ChEBI" id="CHEBI:29105"/>
    </cofactor>
</comment>
<dbReference type="SUPFAM" id="SSF56784">
    <property type="entry name" value="HAD-like"/>
    <property type="match status" value="1"/>
</dbReference>
<dbReference type="InterPro" id="IPR006543">
    <property type="entry name" value="Histidinol-phos"/>
</dbReference>
<evidence type="ECO:0000256" key="9">
    <source>
        <dbReference type="ARBA" id="ARBA00022833"/>
    </source>
</evidence>
<sequence>MKPGLVIVDRDGVINFDSDAYIKSVSEWVAIPGSLEALARLSRADYRVVVATNQSGIARGLYDMETLNRIHQKMAKALGEHGGQIDAIFFCPHGPEDGCDCRKPKPGLLHEISDRLKVELAGAPVVGDSLHDLECADATGALPVLVKTGKGPRTWPKLEAAQAAGSLLQTLVFDDLAAFAESLLRGDLESAITACRGHASSD</sequence>
<evidence type="ECO:0000256" key="5">
    <source>
        <dbReference type="ARBA" id="ARBA00011245"/>
    </source>
</evidence>
<dbReference type="InterPro" id="IPR006549">
    <property type="entry name" value="HAD-SF_hydro_IIIA"/>
</dbReference>
<keyword evidence="9" id="KW-0862">Zinc</keyword>
<evidence type="ECO:0000313" key="13">
    <source>
        <dbReference type="EMBL" id="SVC39802.1"/>
    </source>
</evidence>
<dbReference type="NCBIfam" id="TIGR01662">
    <property type="entry name" value="HAD-SF-IIIA"/>
    <property type="match status" value="1"/>
</dbReference>